<dbReference type="Proteomes" id="UP000290289">
    <property type="component" value="Chromosome 13"/>
</dbReference>
<protein>
    <submittedName>
        <fullName evidence="2">Uncharacterized protein</fullName>
    </submittedName>
</protein>
<dbReference type="AlphaFoldDB" id="A0A498IB71"/>
<keyword evidence="1" id="KW-1133">Transmembrane helix</keyword>
<accession>A0A498IB71</accession>
<evidence type="ECO:0000256" key="1">
    <source>
        <dbReference type="SAM" id="Phobius"/>
    </source>
</evidence>
<keyword evidence="1" id="KW-0472">Membrane</keyword>
<evidence type="ECO:0000313" key="3">
    <source>
        <dbReference type="Proteomes" id="UP000290289"/>
    </source>
</evidence>
<dbReference type="EMBL" id="RDQH01000339">
    <property type="protein sequence ID" value="RXH78821.1"/>
    <property type="molecule type" value="Genomic_DNA"/>
</dbReference>
<organism evidence="2 3">
    <name type="scientific">Malus domestica</name>
    <name type="common">Apple</name>
    <name type="synonym">Pyrus malus</name>
    <dbReference type="NCBI Taxonomy" id="3750"/>
    <lineage>
        <taxon>Eukaryota</taxon>
        <taxon>Viridiplantae</taxon>
        <taxon>Streptophyta</taxon>
        <taxon>Embryophyta</taxon>
        <taxon>Tracheophyta</taxon>
        <taxon>Spermatophyta</taxon>
        <taxon>Magnoliopsida</taxon>
        <taxon>eudicotyledons</taxon>
        <taxon>Gunneridae</taxon>
        <taxon>Pentapetalae</taxon>
        <taxon>rosids</taxon>
        <taxon>fabids</taxon>
        <taxon>Rosales</taxon>
        <taxon>Rosaceae</taxon>
        <taxon>Amygdaloideae</taxon>
        <taxon>Maleae</taxon>
        <taxon>Malus</taxon>
    </lineage>
</organism>
<keyword evidence="3" id="KW-1185">Reference proteome</keyword>
<keyword evidence="1" id="KW-0812">Transmembrane</keyword>
<comment type="caution">
    <text evidence="2">The sequence shown here is derived from an EMBL/GenBank/DDBJ whole genome shotgun (WGS) entry which is preliminary data.</text>
</comment>
<proteinExistence type="predicted"/>
<dbReference type="STRING" id="3750.A0A498IB71"/>
<reference evidence="2 3" key="1">
    <citation type="submission" date="2018-10" db="EMBL/GenBank/DDBJ databases">
        <title>A high-quality apple genome assembly.</title>
        <authorList>
            <person name="Hu J."/>
        </authorList>
    </citation>
    <scope>NUCLEOTIDE SEQUENCE [LARGE SCALE GENOMIC DNA]</scope>
    <source>
        <strain evidence="3">cv. HFTH1</strain>
        <tissue evidence="2">Young leaf</tissue>
    </source>
</reference>
<evidence type="ECO:0000313" key="2">
    <source>
        <dbReference type="EMBL" id="RXH78821.1"/>
    </source>
</evidence>
<name>A0A498IB71_MALDO</name>
<feature type="transmembrane region" description="Helical" evidence="1">
    <location>
        <begin position="206"/>
        <end position="225"/>
    </location>
</feature>
<feature type="transmembrane region" description="Helical" evidence="1">
    <location>
        <begin position="61"/>
        <end position="81"/>
    </location>
</feature>
<sequence>MPIAASVQGLGVPLRTVRATKSIGFSQLADKGTNTRTTKSRHEVLESLIFNLLLRKAKWHWLLQFILVYYLGVIVVLYDVLLTEINGYVNWYLMGKFVTKDFYALELFEEMSKRPLWEKHPMAKFVWFVTNNTATVAWYNACQEALNNKGTLFHFMLPKIFHLTTHGNSELHITTSWQMLKFFWNSLTIIDYILEIEFFWEKISKLFYGEAMILLYFFQLWSLGLW</sequence>
<gene>
    <name evidence="2" type="ORF">DVH24_002339</name>
</gene>